<proteinExistence type="predicted"/>
<comment type="caution">
    <text evidence="1">The sequence shown here is derived from an EMBL/GenBank/DDBJ whole genome shotgun (WGS) entry which is preliminary data.</text>
</comment>
<reference evidence="1 2" key="1">
    <citation type="journal article" date="2015" name="Genome Biol.">
        <title>Comparative genomics of Steinernema reveals deeply conserved gene regulatory networks.</title>
        <authorList>
            <person name="Dillman A.R."/>
            <person name="Macchietto M."/>
            <person name="Porter C.F."/>
            <person name="Rogers A."/>
            <person name="Williams B."/>
            <person name="Antoshechkin I."/>
            <person name="Lee M.M."/>
            <person name="Goodwin Z."/>
            <person name="Lu X."/>
            <person name="Lewis E.E."/>
            <person name="Goodrich-Blair H."/>
            <person name="Stock S.P."/>
            <person name="Adams B.J."/>
            <person name="Sternberg P.W."/>
            <person name="Mortazavi A."/>
        </authorList>
    </citation>
    <scope>NUCLEOTIDE SEQUENCE [LARGE SCALE GENOMIC DNA]</scope>
    <source>
        <strain evidence="1 2">ALL</strain>
    </source>
</reference>
<accession>A0A4U8UJN9</accession>
<name>A0A4U8UJN9_STECR</name>
<evidence type="ECO:0000313" key="2">
    <source>
        <dbReference type="Proteomes" id="UP000298663"/>
    </source>
</evidence>
<organism evidence="1 2">
    <name type="scientific">Steinernema carpocapsae</name>
    <name type="common">Entomopathogenic nematode</name>
    <dbReference type="NCBI Taxonomy" id="34508"/>
    <lineage>
        <taxon>Eukaryota</taxon>
        <taxon>Metazoa</taxon>
        <taxon>Ecdysozoa</taxon>
        <taxon>Nematoda</taxon>
        <taxon>Chromadorea</taxon>
        <taxon>Rhabditida</taxon>
        <taxon>Tylenchina</taxon>
        <taxon>Panagrolaimomorpha</taxon>
        <taxon>Strongyloidoidea</taxon>
        <taxon>Steinernematidae</taxon>
        <taxon>Steinernema</taxon>
    </lineage>
</organism>
<dbReference type="EMBL" id="AZBU02000001">
    <property type="protein sequence ID" value="TMS32275.1"/>
    <property type="molecule type" value="Genomic_DNA"/>
</dbReference>
<reference evidence="1 2" key="2">
    <citation type="journal article" date="2019" name="G3 (Bethesda)">
        <title>Hybrid Assembly of the Genome of the Entomopathogenic Nematode Steinernema carpocapsae Identifies the X-Chromosome.</title>
        <authorList>
            <person name="Serra L."/>
            <person name="Macchietto M."/>
            <person name="Macias-Munoz A."/>
            <person name="McGill C.J."/>
            <person name="Rodriguez I.M."/>
            <person name="Rodriguez B."/>
            <person name="Murad R."/>
            <person name="Mortazavi A."/>
        </authorList>
    </citation>
    <scope>NUCLEOTIDE SEQUENCE [LARGE SCALE GENOMIC DNA]</scope>
    <source>
        <strain evidence="1 2">ALL</strain>
    </source>
</reference>
<gene>
    <name evidence="1" type="ORF">L596_000140</name>
</gene>
<sequence length="354" mass="41006">MDCTPYKFDETVGILLSDALSFDDREKLPKLWTAAFETVTKRLYSFSVVIKVEADEINYLINGGLLYQRDTCIWNANLALEDIVQLCRKGENFIKLGSIYISVYADFHDGCFTIRRNELFTRFFSFLSQFFSTDTLVYIDPQGAKPILPEIYNFLLADSVIKNYAVIFHTDVLPTETINFVGQKANQLKGLKLELLSGWTSDIWKSLETAFAAGNISFLTLHVPLCHLNNSQPVTMELIRPIFERWESNKGKEEIAFCANSRSSLLDDVRTFMNHLWMMERKVTTIQELNYTIFDYRLIDGVFDLIVSFDHSLRAISIFTRSASKTDRIDRFTLYWKSLNSYSFSKRHLHGLRL</sequence>
<dbReference type="Proteomes" id="UP000298663">
    <property type="component" value="Chromosome X"/>
</dbReference>
<dbReference type="AlphaFoldDB" id="A0A4U8UJN9"/>
<evidence type="ECO:0000313" key="1">
    <source>
        <dbReference type="EMBL" id="TMS32275.1"/>
    </source>
</evidence>
<dbReference type="EMBL" id="CM016762">
    <property type="protein sequence ID" value="TMS32275.1"/>
    <property type="molecule type" value="Genomic_DNA"/>
</dbReference>
<keyword evidence="2" id="KW-1185">Reference proteome</keyword>
<protein>
    <submittedName>
        <fullName evidence="1">Uncharacterized protein</fullName>
    </submittedName>
</protein>